<dbReference type="PANTHER" id="PTHR44520">
    <property type="entry name" value="RESPONSE REGULATOR RCP1-RELATED"/>
    <property type="match status" value="1"/>
</dbReference>
<dbReference type="InterPro" id="IPR011006">
    <property type="entry name" value="CheY-like_superfamily"/>
</dbReference>
<keyword evidence="1" id="KW-0597">Phosphoprotein</keyword>
<protein>
    <submittedName>
        <fullName evidence="3">Response regulator</fullName>
    </submittedName>
</protein>
<evidence type="ECO:0000259" key="2">
    <source>
        <dbReference type="PROSITE" id="PS50110"/>
    </source>
</evidence>
<name>A0ABX0HDX1_9BACT</name>
<sequence>MREPNNKLDCVLLIDDDEATNFYHTLILEEECEWVHIQSVNSAKEGLDYLLGKGVYANSPQPGIVFLDINMPGMDGWEFLEAYDELSKDIHDRVVVSILTTSFNPGDKDRAATIPSVKEFANKPLTPEVFWSLVDKNF</sequence>
<dbReference type="Proteomes" id="UP000649799">
    <property type="component" value="Unassembled WGS sequence"/>
</dbReference>
<dbReference type="Gene3D" id="3.40.50.2300">
    <property type="match status" value="1"/>
</dbReference>
<evidence type="ECO:0000313" key="4">
    <source>
        <dbReference type="Proteomes" id="UP000649799"/>
    </source>
</evidence>
<comment type="caution">
    <text evidence="3">The sequence shown here is derived from an EMBL/GenBank/DDBJ whole genome shotgun (WGS) entry which is preliminary data.</text>
</comment>
<dbReference type="SUPFAM" id="SSF52172">
    <property type="entry name" value="CheY-like"/>
    <property type="match status" value="1"/>
</dbReference>
<dbReference type="PANTHER" id="PTHR44520:SF2">
    <property type="entry name" value="RESPONSE REGULATOR RCP1"/>
    <property type="match status" value="1"/>
</dbReference>
<proteinExistence type="predicted"/>
<keyword evidence="4" id="KW-1185">Reference proteome</keyword>
<reference evidence="3 4" key="1">
    <citation type="submission" date="2020-03" db="EMBL/GenBank/DDBJ databases">
        <title>Cyclobacterium plantarum sp. nov., a marine bacterium isolated from a coastal-marine wetland.</title>
        <authorList>
            <person name="Sanchez-Porro C."/>
            <person name="Ventosa A."/>
            <person name="Amoozegar M."/>
        </authorList>
    </citation>
    <scope>NUCLEOTIDE SEQUENCE [LARGE SCALE GENOMIC DNA]</scope>
    <source>
        <strain evidence="3 4">GBPx2</strain>
    </source>
</reference>
<gene>
    <name evidence="3" type="ORF">G9Q97_18025</name>
</gene>
<evidence type="ECO:0000256" key="1">
    <source>
        <dbReference type="PROSITE-ProRule" id="PRU00169"/>
    </source>
</evidence>
<evidence type="ECO:0000313" key="3">
    <source>
        <dbReference type="EMBL" id="NHE58712.1"/>
    </source>
</evidence>
<dbReference type="EMBL" id="JAANYN010000008">
    <property type="protein sequence ID" value="NHE58712.1"/>
    <property type="molecule type" value="Genomic_DNA"/>
</dbReference>
<dbReference type="Pfam" id="PF00072">
    <property type="entry name" value="Response_reg"/>
    <property type="match status" value="1"/>
</dbReference>
<dbReference type="RefSeq" id="WP_166149356.1">
    <property type="nucleotide sequence ID" value="NZ_JAANYN010000008.1"/>
</dbReference>
<dbReference type="SMART" id="SM00448">
    <property type="entry name" value="REC"/>
    <property type="match status" value="1"/>
</dbReference>
<dbReference type="InterPro" id="IPR052893">
    <property type="entry name" value="TCS_response_regulator"/>
</dbReference>
<feature type="domain" description="Response regulatory" evidence="2">
    <location>
        <begin position="10"/>
        <end position="138"/>
    </location>
</feature>
<dbReference type="PROSITE" id="PS50110">
    <property type="entry name" value="RESPONSE_REGULATORY"/>
    <property type="match status" value="1"/>
</dbReference>
<feature type="modified residue" description="4-aspartylphosphate" evidence="1">
    <location>
        <position position="68"/>
    </location>
</feature>
<accession>A0ABX0HDX1</accession>
<dbReference type="InterPro" id="IPR001789">
    <property type="entry name" value="Sig_transdc_resp-reg_receiver"/>
</dbReference>
<organism evidence="3 4">
    <name type="scientific">Cyclobacterium plantarum</name>
    <dbReference type="NCBI Taxonomy" id="2716263"/>
    <lineage>
        <taxon>Bacteria</taxon>
        <taxon>Pseudomonadati</taxon>
        <taxon>Bacteroidota</taxon>
        <taxon>Cytophagia</taxon>
        <taxon>Cytophagales</taxon>
        <taxon>Cyclobacteriaceae</taxon>
        <taxon>Cyclobacterium</taxon>
    </lineage>
</organism>